<organism evidence="8">
    <name type="scientific">marine sediment metagenome</name>
    <dbReference type="NCBI Taxonomy" id="412755"/>
    <lineage>
        <taxon>unclassified sequences</taxon>
        <taxon>metagenomes</taxon>
        <taxon>ecological metagenomes</taxon>
    </lineage>
</organism>
<dbReference type="GO" id="GO:0003677">
    <property type="term" value="F:DNA binding"/>
    <property type="evidence" value="ECO:0007669"/>
    <property type="project" value="UniProtKB-KW"/>
</dbReference>
<dbReference type="GO" id="GO:0006269">
    <property type="term" value="P:DNA replication, synthesis of primer"/>
    <property type="evidence" value="ECO:0007669"/>
    <property type="project" value="UniProtKB-KW"/>
</dbReference>
<keyword evidence="1" id="KW-0639">Primosome</keyword>
<evidence type="ECO:0000313" key="8">
    <source>
        <dbReference type="EMBL" id="GAH35139.1"/>
    </source>
</evidence>
<keyword evidence="3" id="KW-0479">Metal-binding</keyword>
<feature type="non-terminal residue" evidence="8">
    <location>
        <position position="1"/>
    </location>
</feature>
<dbReference type="GO" id="GO:0005524">
    <property type="term" value="F:ATP binding"/>
    <property type="evidence" value="ECO:0007669"/>
    <property type="project" value="UniProtKB-KW"/>
</dbReference>
<keyword evidence="4" id="KW-0547">Nucleotide-binding</keyword>
<dbReference type="NCBIfam" id="TIGR00595">
    <property type="entry name" value="priA"/>
    <property type="match status" value="1"/>
</dbReference>
<evidence type="ECO:0000256" key="5">
    <source>
        <dbReference type="ARBA" id="ARBA00022833"/>
    </source>
</evidence>
<dbReference type="Gene3D" id="3.40.50.300">
    <property type="entry name" value="P-loop containing nucleotide triphosphate hydrolases"/>
    <property type="match status" value="1"/>
</dbReference>
<dbReference type="PANTHER" id="PTHR30580">
    <property type="entry name" value="PRIMOSOMAL PROTEIN N"/>
    <property type="match status" value="1"/>
</dbReference>
<keyword evidence="2" id="KW-0235">DNA replication</keyword>
<proteinExistence type="predicted"/>
<evidence type="ECO:0000256" key="7">
    <source>
        <dbReference type="ARBA" id="ARBA00023125"/>
    </source>
</evidence>
<accession>X1G0M3</accession>
<keyword evidence="5" id="KW-0862">Zinc</keyword>
<dbReference type="GO" id="GO:0043138">
    <property type="term" value="F:3'-5' DNA helicase activity"/>
    <property type="evidence" value="ECO:0007669"/>
    <property type="project" value="TreeGrafter"/>
</dbReference>
<dbReference type="InterPro" id="IPR005259">
    <property type="entry name" value="PriA"/>
</dbReference>
<dbReference type="GO" id="GO:0006270">
    <property type="term" value="P:DNA replication initiation"/>
    <property type="evidence" value="ECO:0007669"/>
    <property type="project" value="TreeGrafter"/>
</dbReference>
<evidence type="ECO:0000256" key="2">
    <source>
        <dbReference type="ARBA" id="ARBA00022705"/>
    </source>
</evidence>
<dbReference type="SUPFAM" id="SSF52540">
    <property type="entry name" value="P-loop containing nucleoside triphosphate hydrolases"/>
    <property type="match status" value="1"/>
</dbReference>
<keyword evidence="7" id="KW-0238">DNA-binding</keyword>
<keyword evidence="6" id="KW-0067">ATP-binding</keyword>
<evidence type="ECO:0000256" key="3">
    <source>
        <dbReference type="ARBA" id="ARBA00022723"/>
    </source>
</evidence>
<dbReference type="InterPro" id="IPR027417">
    <property type="entry name" value="P-loop_NTPase"/>
</dbReference>
<evidence type="ECO:0008006" key="9">
    <source>
        <dbReference type="Google" id="ProtNLM"/>
    </source>
</evidence>
<dbReference type="GO" id="GO:1990077">
    <property type="term" value="C:primosome complex"/>
    <property type="evidence" value="ECO:0007669"/>
    <property type="project" value="UniProtKB-KW"/>
</dbReference>
<gene>
    <name evidence="8" type="ORF">S03H2_24091</name>
</gene>
<dbReference type="PANTHER" id="PTHR30580:SF0">
    <property type="entry name" value="PRIMOSOMAL PROTEIN N"/>
    <property type="match status" value="1"/>
</dbReference>
<comment type="caution">
    <text evidence="8">The sequence shown here is derived from an EMBL/GenBank/DDBJ whole genome shotgun (WGS) entry which is preliminary data.</text>
</comment>
<evidence type="ECO:0000256" key="4">
    <source>
        <dbReference type="ARBA" id="ARBA00022741"/>
    </source>
</evidence>
<sequence>EIIFASKAFNRLFSYLDDRVAILHSELSPGVRYDEWRRIKKGMADVIIGTRLAIFAPLKNLGLIIIDGEEETSYKQEEVPRYHTREVALRRARESGATVILASGSPTLESYSKVKNGNYGLTRLSQRIDKRKLPEIKLVDMRIELTQKKNRSIFSLELQEGMRKRLEGKGQVILFLNKRGFASFILCRECGHVLRCPNCNLSLTYHFP</sequence>
<dbReference type="GO" id="GO:0046872">
    <property type="term" value="F:metal ion binding"/>
    <property type="evidence" value="ECO:0007669"/>
    <property type="project" value="UniProtKB-KW"/>
</dbReference>
<evidence type="ECO:0000256" key="6">
    <source>
        <dbReference type="ARBA" id="ARBA00022840"/>
    </source>
</evidence>
<dbReference type="GO" id="GO:0006310">
    <property type="term" value="P:DNA recombination"/>
    <property type="evidence" value="ECO:0007669"/>
    <property type="project" value="InterPro"/>
</dbReference>
<feature type="non-terminal residue" evidence="8">
    <location>
        <position position="208"/>
    </location>
</feature>
<evidence type="ECO:0000256" key="1">
    <source>
        <dbReference type="ARBA" id="ARBA00022515"/>
    </source>
</evidence>
<dbReference type="AlphaFoldDB" id="X1G0M3"/>
<protein>
    <recommendedName>
        <fullName evidence="9">Helicase C-terminal domain-containing protein</fullName>
    </recommendedName>
</protein>
<dbReference type="GO" id="GO:0006302">
    <property type="term" value="P:double-strand break repair"/>
    <property type="evidence" value="ECO:0007669"/>
    <property type="project" value="InterPro"/>
</dbReference>
<reference evidence="8" key="1">
    <citation type="journal article" date="2014" name="Front. Microbiol.">
        <title>High frequency of phylogenetically diverse reductive dehalogenase-homologous genes in deep subseafloor sedimentary metagenomes.</title>
        <authorList>
            <person name="Kawai M."/>
            <person name="Futagami T."/>
            <person name="Toyoda A."/>
            <person name="Takaki Y."/>
            <person name="Nishi S."/>
            <person name="Hori S."/>
            <person name="Arai W."/>
            <person name="Tsubouchi T."/>
            <person name="Morono Y."/>
            <person name="Uchiyama I."/>
            <person name="Ito T."/>
            <person name="Fujiyama A."/>
            <person name="Inagaki F."/>
            <person name="Takami H."/>
        </authorList>
    </citation>
    <scope>NUCLEOTIDE SEQUENCE</scope>
    <source>
        <strain evidence="8">Expedition CK06-06</strain>
    </source>
</reference>
<name>X1G0M3_9ZZZZ</name>
<dbReference type="EMBL" id="BARU01013290">
    <property type="protein sequence ID" value="GAH35139.1"/>
    <property type="molecule type" value="Genomic_DNA"/>
</dbReference>